<dbReference type="Pfam" id="PF03816">
    <property type="entry name" value="LytR_cpsA_psr"/>
    <property type="match status" value="1"/>
</dbReference>
<comment type="similarity">
    <text evidence="2">Belongs to the LytR/CpsA/Psr (LCP) family.</text>
</comment>
<dbReference type="NCBIfam" id="TIGR00350">
    <property type="entry name" value="lytR_cpsA_psr"/>
    <property type="match status" value="1"/>
</dbReference>
<organism evidence="14 15">
    <name type="scientific">Tetzosporium hominis</name>
    <dbReference type="NCBI Taxonomy" id="2020506"/>
    <lineage>
        <taxon>Bacteria</taxon>
        <taxon>Bacillati</taxon>
        <taxon>Bacillota</taxon>
        <taxon>Bacilli</taxon>
        <taxon>Bacillales</taxon>
        <taxon>Caryophanaceae</taxon>
        <taxon>Tetzosporium</taxon>
    </lineage>
</organism>
<dbReference type="InterPro" id="IPR004474">
    <property type="entry name" value="LytR_CpsA_psr"/>
</dbReference>
<protein>
    <recommendedName>
        <fullName evidence="11">Regulatory protein MsrR</fullName>
    </recommendedName>
</protein>
<dbReference type="OrthoDB" id="9782542at2"/>
<feature type="domain" description="Cell envelope-related transcriptional attenuator" evidence="13">
    <location>
        <begin position="81"/>
        <end position="225"/>
    </location>
</feature>
<dbReference type="Gene3D" id="3.40.630.190">
    <property type="entry name" value="LCP protein"/>
    <property type="match status" value="1"/>
</dbReference>
<comment type="subcellular location">
    <subcellularLocation>
        <location evidence="1">Cell membrane</location>
        <topology evidence="1">Single-pass type II membrane protein</topology>
    </subcellularLocation>
</comment>
<dbReference type="GO" id="GO:0005886">
    <property type="term" value="C:plasma membrane"/>
    <property type="evidence" value="ECO:0007669"/>
    <property type="project" value="UniProtKB-SubCell"/>
</dbReference>
<dbReference type="RefSeq" id="WP_094941972.1">
    <property type="nucleotide sequence ID" value="NZ_NOKQ01000187.1"/>
</dbReference>
<evidence type="ECO:0000256" key="3">
    <source>
        <dbReference type="ARBA" id="ARBA00022475"/>
    </source>
</evidence>
<keyword evidence="5" id="KW-0735">Signal-anchor</keyword>
<dbReference type="PANTHER" id="PTHR33392:SF8">
    <property type="entry name" value="REGULATORY PROTEIN MSRR"/>
    <property type="match status" value="1"/>
</dbReference>
<evidence type="ECO:0000256" key="12">
    <source>
        <dbReference type="SAM" id="Phobius"/>
    </source>
</evidence>
<comment type="function">
    <text evidence="10">Involved in SarA attenuation. Affects resistance to oxacillin and teicoplanin, as well as the synthesis of virulence factors.</text>
</comment>
<keyword evidence="3" id="KW-1003">Cell membrane</keyword>
<proteinExistence type="inferred from homology"/>
<evidence type="ECO:0000313" key="15">
    <source>
        <dbReference type="Proteomes" id="UP000217065"/>
    </source>
</evidence>
<evidence type="ECO:0000256" key="11">
    <source>
        <dbReference type="ARBA" id="ARBA00040752"/>
    </source>
</evidence>
<evidence type="ECO:0000256" key="8">
    <source>
        <dbReference type="ARBA" id="ARBA00023136"/>
    </source>
</evidence>
<keyword evidence="15" id="KW-1185">Reference proteome</keyword>
<keyword evidence="9" id="KW-0804">Transcription</keyword>
<evidence type="ECO:0000256" key="7">
    <source>
        <dbReference type="ARBA" id="ARBA00023015"/>
    </source>
</evidence>
<evidence type="ECO:0000256" key="4">
    <source>
        <dbReference type="ARBA" id="ARBA00022692"/>
    </source>
</evidence>
<keyword evidence="8 12" id="KW-0472">Membrane</keyword>
<reference evidence="14 15" key="1">
    <citation type="submission" date="2017-07" db="EMBL/GenBank/DDBJ databases">
        <title>Tetzosporium hominis gen.nov. sp.nov.</title>
        <authorList>
            <person name="Tetz G."/>
            <person name="Tetz V."/>
        </authorList>
    </citation>
    <scope>NUCLEOTIDE SEQUENCE [LARGE SCALE GENOMIC DNA]</scope>
    <source>
        <strain evidence="14 15">VT-49</strain>
    </source>
</reference>
<evidence type="ECO:0000256" key="5">
    <source>
        <dbReference type="ARBA" id="ARBA00022968"/>
    </source>
</evidence>
<gene>
    <name evidence="14" type="ORF">CF394_04150</name>
</gene>
<evidence type="ECO:0000256" key="2">
    <source>
        <dbReference type="ARBA" id="ARBA00006068"/>
    </source>
</evidence>
<dbReference type="AlphaFoldDB" id="A0A264W570"/>
<dbReference type="EMBL" id="NOKQ01000187">
    <property type="protein sequence ID" value="OZS78738.1"/>
    <property type="molecule type" value="Genomic_DNA"/>
</dbReference>
<keyword evidence="4 12" id="KW-0812">Transmembrane</keyword>
<comment type="caution">
    <text evidence="14">The sequence shown here is derived from an EMBL/GenBank/DDBJ whole genome shotgun (WGS) entry which is preliminary data.</text>
</comment>
<accession>A0A264W570</accession>
<dbReference type="PANTHER" id="PTHR33392">
    <property type="entry name" value="POLYISOPRENYL-TEICHOIC ACID--PEPTIDOGLYCAN TEICHOIC ACID TRANSFERASE TAGU"/>
    <property type="match status" value="1"/>
</dbReference>
<keyword evidence="7" id="KW-0805">Transcription regulation</keyword>
<keyword evidence="6 12" id="KW-1133">Transmembrane helix</keyword>
<dbReference type="Proteomes" id="UP000217065">
    <property type="component" value="Unassembled WGS sequence"/>
</dbReference>
<evidence type="ECO:0000256" key="9">
    <source>
        <dbReference type="ARBA" id="ARBA00023163"/>
    </source>
</evidence>
<evidence type="ECO:0000256" key="6">
    <source>
        <dbReference type="ARBA" id="ARBA00022989"/>
    </source>
</evidence>
<evidence type="ECO:0000256" key="1">
    <source>
        <dbReference type="ARBA" id="ARBA00004401"/>
    </source>
</evidence>
<name>A0A264W570_9BACL</name>
<evidence type="ECO:0000256" key="10">
    <source>
        <dbReference type="ARBA" id="ARBA00037178"/>
    </source>
</evidence>
<evidence type="ECO:0000313" key="14">
    <source>
        <dbReference type="EMBL" id="OZS78738.1"/>
    </source>
</evidence>
<evidence type="ECO:0000259" key="13">
    <source>
        <dbReference type="Pfam" id="PF03816"/>
    </source>
</evidence>
<feature type="transmembrane region" description="Helical" evidence="12">
    <location>
        <begin position="21"/>
        <end position="41"/>
    </location>
</feature>
<dbReference type="InterPro" id="IPR050922">
    <property type="entry name" value="LytR/CpsA/Psr_CW_biosynth"/>
</dbReference>
<sequence length="307" mass="34629">MEELRTERRSRRRRRSPFKGVLKLLLVLVLVVIGYAAFTYWQGTQLAEEQESEDFSGTAYDGGRMNVLLLGVDSRGEEQSRTDTMMIASWDPETNDVKLVSLMRDIYAEIPGYQSYKLNTAYYLGGAELTKQTIEGMFGVPIHHYALIDFTSFETMVDVLAPNGVEIDVEKDMSEEIGVELKQGIHKLSGKELLGYSRFRKDEEGDFGRVRRQQVVIEALSEEMTSPRNLHRLPKFAGALNGYIQTDIDSTEKLGFLLDAATGGKPEIERLTIPREGEYSYNSYSHAGSVIEINKEAAQTAISEFLK</sequence>